<accession>A0A381USV4</accession>
<sequence length="127" mass="13936">MKNISVVLPLAVIGFFLSLSVSWAQGLEGDVESGRKLYSAYSCYACHGYTGETARVRLNPLLFTLPDFIDYLRDPPEMPGGFGMGFSMPAYAGPDVSEQDLADVYAYIRSLPSTSLDLEDIPLLNEE</sequence>
<dbReference type="PROSITE" id="PS51007">
    <property type="entry name" value="CYTC"/>
    <property type="match status" value="1"/>
</dbReference>
<keyword evidence="3" id="KW-0408">Iron</keyword>
<dbReference type="Gene3D" id="1.10.760.10">
    <property type="entry name" value="Cytochrome c-like domain"/>
    <property type="match status" value="1"/>
</dbReference>
<dbReference type="InterPro" id="IPR036909">
    <property type="entry name" value="Cyt_c-like_dom_sf"/>
</dbReference>
<protein>
    <recommendedName>
        <fullName evidence="4">Cytochrome c domain-containing protein</fullName>
    </recommendedName>
</protein>
<dbReference type="GO" id="GO:0046872">
    <property type="term" value="F:metal ion binding"/>
    <property type="evidence" value="ECO:0007669"/>
    <property type="project" value="UniProtKB-KW"/>
</dbReference>
<reference evidence="5" key="1">
    <citation type="submission" date="2018-05" db="EMBL/GenBank/DDBJ databases">
        <authorList>
            <person name="Lanie J.A."/>
            <person name="Ng W.-L."/>
            <person name="Kazmierczak K.M."/>
            <person name="Andrzejewski T.M."/>
            <person name="Davidsen T.M."/>
            <person name="Wayne K.J."/>
            <person name="Tettelin H."/>
            <person name="Glass J.I."/>
            <person name="Rusch D."/>
            <person name="Podicherti R."/>
            <person name="Tsui H.-C.T."/>
            <person name="Winkler M.E."/>
        </authorList>
    </citation>
    <scope>NUCLEOTIDE SEQUENCE</scope>
</reference>
<evidence type="ECO:0000256" key="3">
    <source>
        <dbReference type="ARBA" id="ARBA00023004"/>
    </source>
</evidence>
<dbReference type="GO" id="GO:0009055">
    <property type="term" value="F:electron transfer activity"/>
    <property type="evidence" value="ECO:0007669"/>
    <property type="project" value="InterPro"/>
</dbReference>
<evidence type="ECO:0000256" key="1">
    <source>
        <dbReference type="ARBA" id="ARBA00022617"/>
    </source>
</evidence>
<dbReference type="InterPro" id="IPR009056">
    <property type="entry name" value="Cyt_c-like_dom"/>
</dbReference>
<feature type="domain" description="Cytochrome c" evidence="4">
    <location>
        <begin position="29"/>
        <end position="112"/>
    </location>
</feature>
<dbReference type="SUPFAM" id="SSF46626">
    <property type="entry name" value="Cytochrome c"/>
    <property type="match status" value="1"/>
</dbReference>
<proteinExistence type="predicted"/>
<organism evidence="5">
    <name type="scientific">marine metagenome</name>
    <dbReference type="NCBI Taxonomy" id="408172"/>
    <lineage>
        <taxon>unclassified sequences</taxon>
        <taxon>metagenomes</taxon>
        <taxon>ecological metagenomes</taxon>
    </lineage>
</organism>
<name>A0A381USV4_9ZZZZ</name>
<evidence type="ECO:0000313" key="5">
    <source>
        <dbReference type="EMBL" id="SVA29933.1"/>
    </source>
</evidence>
<dbReference type="AlphaFoldDB" id="A0A381USV4"/>
<dbReference type="GO" id="GO:0020037">
    <property type="term" value="F:heme binding"/>
    <property type="evidence" value="ECO:0007669"/>
    <property type="project" value="InterPro"/>
</dbReference>
<evidence type="ECO:0000259" key="4">
    <source>
        <dbReference type="PROSITE" id="PS51007"/>
    </source>
</evidence>
<keyword evidence="1" id="KW-0349">Heme</keyword>
<keyword evidence="2" id="KW-0479">Metal-binding</keyword>
<gene>
    <name evidence="5" type="ORF">METZ01_LOCUS82787</name>
</gene>
<evidence type="ECO:0000256" key="2">
    <source>
        <dbReference type="ARBA" id="ARBA00022723"/>
    </source>
</evidence>
<dbReference type="Pfam" id="PF00034">
    <property type="entry name" value="Cytochrom_C"/>
    <property type="match status" value="1"/>
</dbReference>
<dbReference type="EMBL" id="UINC01006837">
    <property type="protein sequence ID" value="SVA29933.1"/>
    <property type="molecule type" value="Genomic_DNA"/>
</dbReference>